<evidence type="ECO:0000313" key="1">
    <source>
        <dbReference type="EMBL" id="KAI4808083.1"/>
    </source>
</evidence>
<reference evidence="1" key="1">
    <citation type="submission" date="2022-05" db="EMBL/GenBank/DDBJ databases">
        <title>Chromosome-level genome of Chaenocephalus aceratus.</title>
        <authorList>
            <person name="Park H."/>
        </authorList>
    </citation>
    <scope>NUCLEOTIDE SEQUENCE</scope>
    <source>
        <strain evidence="1">KU_202001</strain>
    </source>
</reference>
<evidence type="ECO:0000313" key="2">
    <source>
        <dbReference type="Proteomes" id="UP001057452"/>
    </source>
</evidence>
<sequence length="87" mass="10006">PQLKGIVTRLYCRHGFYLQMLPGGTMEGTKDESSSFWLLELGDRERCYKAGSDSISKLQKNDKRGSEKQKEGTAEYARENRASETRW</sequence>
<feature type="non-terminal residue" evidence="1">
    <location>
        <position position="87"/>
    </location>
</feature>
<dbReference type="EMBL" id="CM043802">
    <property type="protein sequence ID" value="KAI4808083.1"/>
    <property type="molecule type" value="Genomic_DNA"/>
</dbReference>
<name>A0ACB9W5M9_CHAAC</name>
<organism evidence="1 2">
    <name type="scientific">Chaenocephalus aceratus</name>
    <name type="common">Blackfin icefish</name>
    <name type="synonym">Chaenichthys aceratus</name>
    <dbReference type="NCBI Taxonomy" id="36190"/>
    <lineage>
        <taxon>Eukaryota</taxon>
        <taxon>Metazoa</taxon>
        <taxon>Chordata</taxon>
        <taxon>Craniata</taxon>
        <taxon>Vertebrata</taxon>
        <taxon>Euteleostomi</taxon>
        <taxon>Actinopterygii</taxon>
        <taxon>Neopterygii</taxon>
        <taxon>Teleostei</taxon>
        <taxon>Neoteleostei</taxon>
        <taxon>Acanthomorphata</taxon>
        <taxon>Eupercaria</taxon>
        <taxon>Perciformes</taxon>
        <taxon>Notothenioidei</taxon>
        <taxon>Channichthyidae</taxon>
        <taxon>Chaenocephalus</taxon>
    </lineage>
</organism>
<accession>A0ACB9W5M9</accession>
<gene>
    <name evidence="1" type="ORF">KUCAC02_000154</name>
</gene>
<keyword evidence="2" id="KW-1185">Reference proteome</keyword>
<dbReference type="Proteomes" id="UP001057452">
    <property type="component" value="Chromosome 18"/>
</dbReference>
<feature type="non-terminal residue" evidence="1">
    <location>
        <position position="1"/>
    </location>
</feature>
<protein>
    <submittedName>
        <fullName evidence="1">Uncharacterized protein</fullName>
    </submittedName>
</protein>
<comment type="caution">
    <text evidence="1">The sequence shown here is derived from an EMBL/GenBank/DDBJ whole genome shotgun (WGS) entry which is preliminary data.</text>
</comment>
<proteinExistence type="predicted"/>